<dbReference type="PANTHER" id="PTHR31586">
    <property type="entry name" value="CYTOCHROME C OXIDASE PROTEIN 20"/>
    <property type="match status" value="1"/>
</dbReference>
<organism evidence="11 12">
    <name type="scientific">Tilletiopsis washingtonensis</name>
    <dbReference type="NCBI Taxonomy" id="58919"/>
    <lineage>
        <taxon>Eukaryota</taxon>
        <taxon>Fungi</taxon>
        <taxon>Dikarya</taxon>
        <taxon>Basidiomycota</taxon>
        <taxon>Ustilaginomycotina</taxon>
        <taxon>Exobasidiomycetes</taxon>
        <taxon>Entylomatales</taxon>
        <taxon>Entylomatales incertae sedis</taxon>
        <taxon>Tilletiopsis</taxon>
    </lineage>
</organism>
<feature type="compositionally biased region" description="Low complexity" evidence="9">
    <location>
        <begin position="11"/>
        <end position="31"/>
    </location>
</feature>
<dbReference type="OrthoDB" id="14603at2759"/>
<dbReference type="GO" id="GO:0033617">
    <property type="term" value="P:mitochondrial respiratory chain complex IV assembly"/>
    <property type="evidence" value="ECO:0007669"/>
    <property type="project" value="InterPro"/>
</dbReference>
<dbReference type="Pfam" id="PF12597">
    <property type="entry name" value="Cox20"/>
    <property type="match status" value="1"/>
</dbReference>
<accession>A0A316ZEP1</accession>
<sequence length="143" mass="14495">MSAAQTDDNISSIAPGSSTAAPPPGAAGAPSALDSLRTFSPRAEAARLSAGRMPCARKSLLFGIGTGLGVTAVGAIAGRGLRPAANWGVGAFVLISLTSWESCRRSLAAEAERVRIMIDNHSSRRRPRSAQDEGPATAAGPGQ</sequence>
<feature type="region of interest" description="Disordered" evidence="9">
    <location>
        <begin position="1"/>
        <end position="31"/>
    </location>
</feature>
<dbReference type="AlphaFoldDB" id="A0A316ZEP1"/>
<comment type="similarity">
    <text evidence="2">Belongs to the COX20 family.</text>
</comment>
<feature type="region of interest" description="Disordered" evidence="9">
    <location>
        <begin position="119"/>
        <end position="143"/>
    </location>
</feature>
<evidence type="ECO:0000256" key="3">
    <source>
        <dbReference type="ARBA" id="ARBA00017689"/>
    </source>
</evidence>
<proteinExistence type="inferred from homology"/>
<name>A0A316ZEP1_9BASI</name>
<keyword evidence="12" id="KW-1185">Reference proteome</keyword>
<evidence type="ECO:0000256" key="7">
    <source>
        <dbReference type="ARBA" id="ARBA00023128"/>
    </source>
</evidence>
<evidence type="ECO:0000256" key="10">
    <source>
        <dbReference type="SAM" id="Phobius"/>
    </source>
</evidence>
<dbReference type="RefSeq" id="XP_025599767.1">
    <property type="nucleotide sequence ID" value="XM_025744018.1"/>
</dbReference>
<evidence type="ECO:0000256" key="4">
    <source>
        <dbReference type="ARBA" id="ARBA00022692"/>
    </source>
</evidence>
<evidence type="ECO:0000256" key="1">
    <source>
        <dbReference type="ARBA" id="ARBA00004273"/>
    </source>
</evidence>
<evidence type="ECO:0000256" key="9">
    <source>
        <dbReference type="SAM" id="MobiDB-lite"/>
    </source>
</evidence>
<keyword evidence="8 10" id="KW-0472">Membrane</keyword>
<dbReference type="GO" id="GO:0005743">
    <property type="term" value="C:mitochondrial inner membrane"/>
    <property type="evidence" value="ECO:0007669"/>
    <property type="project" value="UniProtKB-SubCell"/>
</dbReference>
<keyword evidence="6 10" id="KW-1133">Transmembrane helix</keyword>
<dbReference type="PANTHER" id="PTHR31586:SF1">
    <property type="entry name" value="CYTOCHROME C OXIDASE ASSEMBLY PROTEIN COX20, MITOCHONDRIAL"/>
    <property type="match status" value="1"/>
</dbReference>
<dbReference type="Proteomes" id="UP000245946">
    <property type="component" value="Unassembled WGS sequence"/>
</dbReference>
<protein>
    <recommendedName>
        <fullName evidence="3">Cytochrome c oxidase assembly protein COX20, mitochondrial</fullName>
    </recommendedName>
</protein>
<evidence type="ECO:0000256" key="5">
    <source>
        <dbReference type="ARBA" id="ARBA00022792"/>
    </source>
</evidence>
<evidence type="ECO:0000256" key="6">
    <source>
        <dbReference type="ARBA" id="ARBA00022989"/>
    </source>
</evidence>
<evidence type="ECO:0000256" key="8">
    <source>
        <dbReference type="ARBA" id="ARBA00023136"/>
    </source>
</evidence>
<evidence type="ECO:0000256" key="2">
    <source>
        <dbReference type="ARBA" id="ARBA00009575"/>
    </source>
</evidence>
<feature type="transmembrane region" description="Helical" evidence="10">
    <location>
        <begin position="60"/>
        <end position="78"/>
    </location>
</feature>
<evidence type="ECO:0000313" key="11">
    <source>
        <dbReference type="EMBL" id="PWN99488.1"/>
    </source>
</evidence>
<reference evidence="11 12" key="1">
    <citation type="journal article" date="2018" name="Mol. Biol. Evol.">
        <title>Broad Genomic Sampling Reveals a Smut Pathogenic Ancestry of the Fungal Clade Ustilaginomycotina.</title>
        <authorList>
            <person name="Kijpornyongpan T."/>
            <person name="Mondo S.J."/>
            <person name="Barry K."/>
            <person name="Sandor L."/>
            <person name="Lee J."/>
            <person name="Lipzen A."/>
            <person name="Pangilinan J."/>
            <person name="LaButti K."/>
            <person name="Hainaut M."/>
            <person name="Henrissat B."/>
            <person name="Grigoriev I.V."/>
            <person name="Spatafora J.W."/>
            <person name="Aime M.C."/>
        </authorList>
    </citation>
    <scope>NUCLEOTIDE SEQUENCE [LARGE SCALE GENOMIC DNA]</scope>
    <source>
        <strain evidence="11 12">MCA 4186</strain>
    </source>
</reference>
<feature type="compositionally biased region" description="Polar residues" evidence="9">
    <location>
        <begin position="1"/>
        <end position="10"/>
    </location>
</feature>
<dbReference type="EMBL" id="KZ819288">
    <property type="protein sequence ID" value="PWN99488.1"/>
    <property type="molecule type" value="Genomic_DNA"/>
</dbReference>
<dbReference type="InterPro" id="IPR022533">
    <property type="entry name" value="Cox20"/>
</dbReference>
<gene>
    <name evidence="11" type="ORF">FA09DRAFT_337608</name>
</gene>
<keyword evidence="4 10" id="KW-0812">Transmembrane</keyword>
<comment type="subcellular location">
    <subcellularLocation>
        <location evidence="1">Mitochondrion inner membrane</location>
    </subcellularLocation>
</comment>
<keyword evidence="7" id="KW-0496">Mitochondrion</keyword>
<dbReference type="GeneID" id="37271562"/>
<evidence type="ECO:0000313" key="12">
    <source>
        <dbReference type="Proteomes" id="UP000245946"/>
    </source>
</evidence>
<keyword evidence="5" id="KW-0999">Mitochondrion inner membrane</keyword>